<dbReference type="Pfam" id="PF03167">
    <property type="entry name" value="UDG"/>
    <property type="match status" value="1"/>
</dbReference>
<dbReference type="InterPro" id="IPR015637">
    <property type="entry name" value="MUG/TDG"/>
</dbReference>
<name>A0ABM7XZD0_9PROT</name>
<dbReference type="PANTHER" id="PTHR12159:SF9">
    <property type="entry name" value="G_T MISMATCH-SPECIFIC THYMINE DNA GLYCOSYLASE"/>
    <property type="match status" value="1"/>
</dbReference>
<keyword evidence="2" id="KW-0378">Hydrolase</keyword>
<keyword evidence="3" id="KW-0234">DNA repair</keyword>
<feature type="domain" description="Uracil-DNA glycosylase-like" evidence="4">
    <location>
        <begin position="8"/>
        <end position="148"/>
    </location>
</feature>
<evidence type="ECO:0000259" key="4">
    <source>
        <dbReference type="Pfam" id="PF03167"/>
    </source>
</evidence>
<dbReference type="CDD" id="cd10028">
    <property type="entry name" value="UDG-F2_TDG_MUG"/>
    <property type="match status" value="1"/>
</dbReference>
<dbReference type="Proteomes" id="UP000831327">
    <property type="component" value="Chromosome"/>
</dbReference>
<organism evidence="5 6">
    <name type="scientific">Roseomonas fluvialis</name>
    <dbReference type="NCBI Taxonomy" id="1750527"/>
    <lineage>
        <taxon>Bacteria</taxon>
        <taxon>Pseudomonadati</taxon>
        <taxon>Pseudomonadota</taxon>
        <taxon>Alphaproteobacteria</taxon>
        <taxon>Acetobacterales</taxon>
        <taxon>Roseomonadaceae</taxon>
        <taxon>Roseomonas</taxon>
    </lineage>
</organism>
<dbReference type="SUPFAM" id="SSF52141">
    <property type="entry name" value="Uracil-DNA glycosylase-like"/>
    <property type="match status" value="1"/>
</dbReference>
<evidence type="ECO:0000313" key="5">
    <source>
        <dbReference type="EMBL" id="BDG70861.1"/>
    </source>
</evidence>
<dbReference type="RefSeq" id="WP_244458170.1">
    <property type="nucleotide sequence ID" value="NZ_AP025637.1"/>
</dbReference>
<dbReference type="PANTHER" id="PTHR12159">
    <property type="entry name" value="G/T AND G/U MISMATCH-SPECIFIC DNA GLYCOSYLASE"/>
    <property type="match status" value="1"/>
</dbReference>
<keyword evidence="1" id="KW-0227">DNA damage</keyword>
<gene>
    <name evidence="5" type="ORF">Rmf_07900</name>
</gene>
<dbReference type="EMBL" id="AP025637">
    <property type="protein sequence ID" value="BDG70861.1"/>
    <property type="molecule type" value="Genomic_DNA"/>
</dbReference>
<evidence type="ECO:0000256" key="3">
    <source>
        <dbReference type="ARBA" id="ARBA00023204"/>
    </source>
</evidence>
<dbReference type="Gene3D" id="3.40.470.10">
    <property type="entry name" value="Uracil-DNA glycosylase-like domain"/>
    <property type="match status" value="1"/>
</dbReference>
<evidence type="ECO:0000256" key="2">
    <source>
        <dbReference type="ARBA" id="ARBA00022801"/>
    </source>
</evidence>
<reference evidence="5 6" key="1">
    <citation type="journal article" date="2016" name="Microbes Environ.">
        <title>Phylogenetically diverse aerobic anoxygenic phototrophic bacteria isolated from epilithic biofilms in Tama river, Japan.</title>
        <authorList>
            <person name="Hirose S."/>
            <person name="Matsuura K."/>
            <person name="Haruta S."/>
        </authorList>
    </citation>
    <scope>NUCLEOTIDE SEQUENCE [LARGE SCALE GENOMIC DNA]</scope>
    <source>
        <strain evidence="5 6">S08</strain>
    </source>
</reference>
<proteinExistence type="predicted"/>
<dbReference type="InterPro" id="IPR036895">
    <property type="entry name" value="Uracil-DNA_glycosylase-like_sf"/>
</dbReference>
<protein>
    <submittedName>
        <fullName evidence="5">Mismatch-specific DNA-glycosylase</fullName>
    </submittedName>
</protein>
<keyword evidence="6" id="KW-1185">Reference proteome</keyword>
<accession>A0ABM7XZD0</accession>
<dbReference type="InterPro" id="IPR005122">
    <property type="entry name" value="Uracil-DNA_glycosylase-like"/>
</dbReference>
<evidence type="ECO:0000256" key="1">
    <source>
        <dbReference type="ARBA" id="ARBA00022763"/>
    </source>
</evidence>
<sequence>MPAAILPDLLRPGLRLVFCGTAAGAASAARGAYYAGRGNRFWPILAAAGLTPRRLAPEEFAVLDRWGIGLTDIAKHVSGNDADLPRGALDATDLRRRLRVAKPAMIAFNGKAAAAAALGRPSRGIAFGPQASAPELPPAWVLPSTSGAAGGSWDAAHWMALGRWFHEGET</sequence>
<evidence type="ECO:0000313" key="6">
    <source>
        <dbReference type="Proteomes" id="UP000831327"/>
    </source>
</evidence>